<comment type="subcellular location">
    <subcellularLocation>
        <location evidence="1">Membrane</location>
    </subcellularLocation>
</comment>
<dbReference type="EMBL" id="LAVO01000005">
    <property type="protein sequence ID" value="KOS11280.1"/>
    <property type="molecule type" value="Genomic_DNA"/>
</dbReference>
<dbReference type="RefSeq" id="WP_053547279.1">
    <property type="nucleotide sequence ID" value="NZ_JAHWXH010000002.1"/>
</dbReference>
<proteinExistence type="predicted"/>
<gene>
    <name evidence="11" type="ORF">XI38_05285</name>
</gene>
<dbReference type="PROSITE" id="PS51779">
    <property type="entry name" value="POTRA"/>
    <property type="match status" value="1"/>
</dbReference>
<evidence type="ECO:0000256" key="1">
    <source>
        <dbReference type="ARBA" id="ARBA00004370"/>
    </source>
</evidence>
<comment type="caution">
    <text evidence="11">The sequence shown here is derived from an EMBL/GenBank/DDBJ whole genome shotgun (WGS) entry which is preliminary data.</text>
</comment>
<evidence type="ECO:0000256" key="5">
    <source>
        <dbReference type="ARBA" id="ARBA00022989"/>
    </source>
</evidence>
<protein>
    <submittedName>
        <fullName evidence="11">Cell division protein</fullName>
    </submittedName>
</protein>
<evidence type="ECO:0000256" key="8">
    <source>
        <dbReference type="SAM" id="MobiDB-lite"/>
    </source>
</evidence>
<dbReference type="InterPro" id="IPR034746">
    <property type="entry name" value="POTRA"/>
</dbReference>
<reference evidence="11" key="1">
    <citation type="submission" date="2015-04" db="EMBL/GenBank/DDBJ databases">
        <title>Complete genome sequence of Microbacterium chocolatum SIT 101, a bacterium enantioselectively hydrolyzing mesomeric diesters.</title>
        <authorList>
            <person name="Li X."/>
            <person name="Xu Y."/>
        </authorList>
    </citation>
    <scope>NUCLEOTIDE SEQUENCE [LARGE SCALE GENOMIC DNA]</scope>
    <source>
        <strain evidence="11">SIT 101</strain>
    </source>
</reference>
<keyword evidence="7" id="KW-0131">Cell cycle</keyword>
<dbReference type="Gene3D" id="3.10.20.310">
    <property type="entry name" value="membrane protein fhac"/>
    <property type="match status" value="1"/>
</dbReference>
<feature type="compositionally biased region" description="Pro residues" evidence="8">
    <location>
        <begin position="1"/>
        <end position="11"/>
    </location>
</feature>
<evidence type="ECO:0000256" key="3">
    <source>
        <dbReference type="ARBA" id="ARBA00022618"/>
    </source>
</evidence>
<feature type="transmembrane region" description="Helical" evidence="9">
    <location>
        <begin position="106"/>
        <end position="127"/>
    </location>
</feature>
<feature type="domain" description="POTRA" evidence="10">
    <location>
        <begin position="131"/>
        <end position="199"/>
    </location>
</feature>
<dbReference type="OrthoDB" id="4793367at2"/>
<keyword evidence="12" id="KW-1185">Reference proteome</keyword>
<feature type="region of interest" description="Disordered" evidence="8">
    <location>
        <begin position="1"/>
        <end position="72"/>
    </location>
</feature>
<keyword evidence="5 9" id="KW-1133">Transmembrane helix</keyword>
<dbReference type="PANTHER" id="PTHR37820">
    <property type="entry name" value="CELL DIVISION PROTEIN DIVIB"/>
    <property type="match status" value="1"/>
</dbReference>
<dbReference type="InterPro" id="IPR013685">
    <property type="entry name" value="POTRA_FtsQ_type"/>
</dbReference>
<evidence type="ECO:0000256" key="6">
    <source>
        <dbReference type="ARBA" id="ARBA00023136"/>
    </source>
</evidence>
<keyword evidence="3 11" id="KW-0132">Cell division</keyword>
<dbReference type="Pfam" id="PF08478">
    <property type="entry name" value="POTRA_1"/>
    <property type="match status" value="1"/>
</dbReference>
<evidence type="ECO:0000256" key="9">
    <source>
        <dbReference type="SAM" id="Phobius"/>
    </source>
</evidence>
<dbReference type="PANTHER" id="PTHR37820:SF1">
    <property type="entry name" value="CELL DIVISION PROTEIN FTSQ"/>
    <property type="match status" value="1"/>
</dbReference>
<dbReference type="PATRIC" id="fig|84292.3.peg.1088"/>
<evidence type="ECO:0000313" key="12">
    <source>
        <dbReference type="Proteomes" id="UP000037737"/>
    </source>
</evidence>
<evidence type="ECO:0000313" key="11">
    <source>
        <dbReference type="EMBL" id="KOS11280.1"/>
    </source>
</evidence>
<dbReference type="KEGG" id="mcw:A8L33_09190"/>
<keyword evidence="6 9" id="KW-0472">Membrane</keyword>
<organism evidence="11 12">
    <name type="scientific">Microbacterium aurantiacum</name>
    <dbReference type="NCBI Taxonomy" id="162393"/>
    <lineage>
        <taxon>Bacteria</taxon>
        <taxon>Bacillati</taxon>
        <taxon>Actinomycetota</taxon>
        <taxon>Actinomycetes</taxon>
        <taxon>Micrococcales</taxon>
        <taxon>Microbacteriaceae</taxon>
        <taxon>Microbacterium</taxon>
    </lineage>
</organism>
<dbReference type="InterPro" id="IPR050487">
    <property type="entry name" value="FtsQ_DivIB"/>
</dbReference>
<sequence>MRRPTPLPPPVDDGGARRDRPEASPAPESGALEGGGTPTEESILATVIPLEAAPSSPSPPTSSEDARAQAPGPVRVRDVWRAARARRKALRAEVRRFTVRQRRRRAVWLGACGAVLLLGLATLGVAYSPLFAVEQVRVIGAEQLDATRVEAALGDQIGTPLPLVDADAVHEVLAEFPLIETYAIEARPPHELVVRVVERTPIGVFESSSGFTLVDAAGVVLSTTAEAGPGTPILRIDGGAQGDAFDAAGRVVRSLPQGIAAQVTEVEASTADDVTLVLGATDTRVVWGSAEDSGLKAVVLEAAMTARPPADVRVYDVSSPSSVVFS</sequence>
<evidence type="ECO:0000256" key="4">
    <source>
        <dbReference type="ARBA" id="ARBA00022692"/>
    </source>
</evidence>
<dbReference type="GO" id="GO:0005886">
    <property type="term" value="C:plasma membrane"/>
    <property type="evidence" value="ECO:0007669"/>
    <property type="project" value="TreeGrafter"/>
</dbReference>
<dbReference type="GO" id="GO:0051301">
    <property type="term" value="P:cell division"/>
    <property type="evidence" value="ECO:0007669"/>
    <property type="project" value="UniProtKB-KW"/>
</dbReference>
<accession>A0A0M8MPM9</accession>
<dbReference type="Proteomes" id="UP000037737">
    <property type="component" value="Unassembled WGS sequence"/>
</dbReference>
<dbReference type="AlphaFoldDB" id="A0A0M8MPM9"/>
<keyword evidence="2" id="KW-1003">Cell membrane</keyword>
<name>A0A0M8MPM9_9MICO</name>
<evidence type="ECO:0000256" key="7">
    <source>
        <dbReference type="ARBA" id="ARBA00023306"/>
    </source>
</evidence>
<keyword evidence="4 9" id="KW-0812">Transmembrane</keyword>
<evidence type="ECO:0000259" key="10">
    <source>
        <dbReference type="PROSITE" id="PS51779"/>
    </source>
</evidence>
<evidence type="ECO:0000256" key="2">
    <source>
        <dbReference type="ARBA" id="ARBA00022475"/>
    </source>
</evidence>